<dbReference type="Gene3D" id="1.10.8.260">
    <property type="entry name" value="HI0933 insert domain-like"/>
    <property type="match status" value="1"/>
</dbReference>
<dbReference type="AlphaFoldDB" id="A0AAE3V9R5"/>
<organism evidence="6 7">
    <name type="scientific">Moryella indoligenes</name>
    <dbReference type="NCBI Taxonomy" id="371674"/>
    <lineage>
        <taxon>Bacteria</taxon>
        <taxon>Bacillati</taxon>
        <taxon>Bacillota</taxon>
        <taxon>Clostridia</taxon>
        <taxon>Lachnospirales</taxon>
        <taxon>Lachnospiraceae</taxon>
        <taxon>Moryella</taxon>
    </lineage>
</organism>
<evidence type="ECO:0000313" key="6">
    <source>
        <dbReference type="EMBL" id="MDQ0152316.1"/>
    </source>
</evidence>
<dbReference type="InterPro" id="IPR057661">
    <property type="entry name" value="RsdA/BaiN/AoA(So)_Rossmann"/>
</dbReference>
<dbReference type="EMBL" id="JAUSTO010000005">
    <property type="protein sequence ID" value="MDQ0152316.1"/>
    <property type="molecule type" value="Genomic_DNA"/>
</dbReference>
<comment type="caution">
    <text evidence="6">The sequence shown here is derived from an EMBL/GenBank/DDBJ whole genome shotgun (WGS) entry which is preliminary data.</text>
</comment>
<evidence type="ECO:0000256" key="2">
    <source>
        <dbReference type="ARBA" id="ARBA00022630"/>
    </source>
</evidence>
<dbReference type="InterPro" id="IPR055178">
    <property type="entry name" value="RsdA/BaiN/AoA(So)-like_dom"/>
</dbReference>
<evidence type="ECO:0000313" key="7">
    <source>
        <dbReference type="Proteomes" id="UP001241537"/>
    </source>
</evidence>
<dbReference type="PANTHER" id="PTHR42887">
    <property type="entry name" value="OS12G0638800 PROTEIN"/>
    <property type="match status" value="1"/>
</dbReference>
<evidence type="ECO:0000259" key="5">
    <source>
        <dbReference type="Pfam" id="PF22780"/>
    </source>
</evidence>
<dbReference type="PANTHER" id="PTHR42887:SF2">
    <property type="entry name" value="OS12G0638800 PROTEIN"/>
    <property type="match status" value="1"/>
</dbReference>
<dbReference type="Gene3D" id="3.50.50.60">
    <property type="entry name" value="FAD/NAD(P)-binding domain"/>
    <property type="match status" value="1"/>
</dbReference>
<dbReference type="PRINTS" id="PR00368">
    <property type="entry name" value="FADPNR"/>
</dbReference>
<dbReference type="Proteomes" id="UP001241537">
    <property type="component" value="Unassembled WGS sequence"/>
</dbReference>
<proteinExistence type="predicted"/>
<accession>A0AAE3V9R5</accession>
<keyword evidence="7" id="KW-1185">Reference proteome</keyword>
<dbReference type="SUPFAM" id="SSF51905">
    <property type="entry name" value="FAD/NAD(P)-binding domain"/>
    <property type="match status" value="1"/>
</dbReference>
<dbReference type="Gene3D" id="2.40.30.10">
    <property type="entry name" value="Translation factors"/>
    <property type="match status" value="1"/>
</dbReference>
<protein>
    <submittedName>
        <fullName evidence="6">Rossmann fold flavoprotein</fullName>
    </submittedName>
</protein>
<keyword evidence="2" id="KW-0285">Flavoprotein</keyword>
<evidence type="ECO:0000259" key="4">
    <source>
        <dbReference type="Pfam" id="PF03486"/>
    </source>
</evidence>
<dbReference type="Pfam" id="PF22780">
    <property type="entry name" value="HI0933_like_1st"/>
    <property type="match status" value="1"/>
</dbReference>
<dbReference type="RefSeq" id="WP_307253867.1">
    <property type="nucleotide sequence ID" value="NZ_JAUSTO010000005.1"/>
</dbReference>
<dbReference type="PRINTS" id="PR00411">
    <property type="entry name" value="PNDRDTASEI"/>
</dbReference>
<feature type="domain" description="RsdA/BaiN/AoA(So)-like Rossmann fold-like" evidence="4">
    <location>
        <begin position="4"/>
        <end position="402"/>
    </location>
</feature>
<reference evidence="6" key="1">
    <citation type="submission" date="2023-07" db="EMBL/GenBank/DDBJ databases">
        <title>Genomic Encyclopedia of Type Strains, Phase IV (KMG-IV): sequencing the most valuable type-strain genomes for metagenomic binning, comparative biology and taxonomic classification.</title>
        <authorList>
            <person name="Goeker M."/>
        </authorList>
    </citation>
    <scope>NUCLEOTIDE SEQUENCE</scope>
    <source>
        <strain evidence="6">DSM 19659</strain>
    </source>
</reference>
<gene>
    <name evidence="6" type="ORF">J2S20_001005</name>
</gene>
<evidence type="ECO:0000256" key="1">
    <source>
        <dbReference type="ARBA" id="ARBA00001974"/>
    </source>
</evidence>
<comment type="cofactor">
    <cofactor evidence="1">
        <name>FAD</name>
        <dbReference type="ChEBI" id="CHEBI:57692"/>
    </cofactor>
</comment>
<dbReference type="SUPFAM" id="SSF160996">
    <property type="entry name" value="HI0933 insert domain-like"/>
    <property type="match status" value="1"/>
</dbReference>
<name>A0AAE3V9R5_9FIRM</name>
<feature type="domain" description="RsdA/BaiN/AoA(So)-like insert" evidence="5">
    <location>
        <begin position="190"/>
        <end position="349"/>
    </location>
</feature>
<sequence>MTERVCIIGGGPAGMTAAITAARLGSRVTLLEHGERVGKKLLLTGNGKCNYTNRRLNPSCYHSSEGSFVMRALQKFGPESSVRWLRSLGIEPLDRHDGWLYPHSEQAASVLNALRTECELSGVRTVTAATVRQIRRGKGGSFQIMTDREMIAADRLILATGSKAAPSTGSDGSGYLYARQLGHSIRNVFPALCGLHCAEKDFFKAVAGVRVGAALTLLCDGEEVERTEGELQLNSYGLSGIPVFQLSRTAARALGDGRSTVISVDFLPDFASLHSYLEERLSLRSYRSFEAFGNGLLNKNLWNGLVKRAGLKPGGNPAEQSGRGLKGLAELISDCRFRIIRTADFEQAQTCTGGVSTEEVNPETMESRLVPGLYFAGEILDVDGICGGYNLQWCWTSGRLAGGKGMINEQ</sequence>
<dbReference type="NCBIfam" id="TIGR00275">
    <property type="entry name" value="aminoacetone oxidase family FAD-binding enzyme"/>
    <property type="match status" value="1"/>
</dbReference>
<dbReference type="InterPro" id="IPR004792">
    <property type="entry name" value="BaiN-like"/>
</dbReference>
<dbReference type="InterPro" id="IPR036188">
    <property type="entry name" value="FAD/NAD-bd_sf"/>
</dbReference>
<dbReference type="InterPro" id="IPR023166">
    <property type="entry name" value="BaiN-like_dom_sf"/>
</dbReference>
<evidence type="ECO:0000256" key="3">
    <source>
        <dbReference type="ARBA" id="ARBA00022827"/>
    </source>
</evidence>
<dbReference type="Pfam" id="PF03486">
    <property type="entry name" value="HI0933_like"/>
    <property type="match status" value="1"/>
</dbReference>
<keyword evidence="3" id="KW-0274">FAD</keyword>